<gene>
    <name evidence="1" type="ORF">LCGC14_3102990</name>
</gene>
<protein>
    <submittedName>
        <fullName evidence="1">Uncharacterized protein</fullName>
    </submittedName>
</protein>
<organism evidence="1">
    <name type="scientific">marine sediment metagenome</name>
    <dbReference type="NCBI Taxonomy" id="412755"/>
    <lineage>
        <taxon>unclassified sequences</taxon>
        <taxon>metagenomes</taxon>
        <taxon>ecological metagenomes</taxon>
    </lineage>
</organism>
<name>A0A0F8YEP8_9ZZZZ</name>
<comment type="caution">
    <text evidence="1">The sequence shown here is derived from an EMBL/GenBank/DDBJ whole genome shotgun (WGS) entry which is preliminary data.</text>
</comment>
<reference evidence="1" key="1">
    <citation type="journal article" date="2015" name="Nature">
        <title>Complex archaea that bridge the gap between prokaryotes and eukaryotes.</title>
        <authorList>
            <person name="Spang A."/>
            <person name="Saw J.H."/>
            <person name="Jorgensen S.L."/>
            <person name="Zaremba-Niedzwiedzka K."/>
            <person name="Martijn J."/>
            <person name="Lind A.E."/>
            <person name="van Eijk R."/>
            <person name="Schleper C."/>
            <person name="Guy L."/>
            <person name="Ettema T.J."/>
        </authorList>
    </citation>
    <scope>NUCLEOTIDE SEQUENCE</scope>
</reference>
<sequence length="36" mass="4179">LNISLIILFLSDEFISFERLESGMQVLLLRLVKKLS</sequence>
<dbReference type="EMBL" id="LAZR01066925">
    <property type="protein sequence ID" value="KKK52629.1"/>
    <property type="molecule type" value="Genomic_DNA"/>
</dbReference>
<dbReference type="AlphaFoldDB" id="A0A0F8YEP8"/>
<proteinExistence type="predicted"/>
<evidence type="ECO:0000313" key="1">
    <source>
        <dbReference type="EMBL" id="KKK52629.1"/>
    </source>
</evidence>
<feature type="non-terminal residue" evidence="1">
    <location>
        <position position="1"/>
    </location>
</feature>
<accession>A0A0F8YEP8</accession>